<evidence type="ECO:0000313" key="3">
    <source>
        <dbReference type="EMBL" id="MBT0654403.1"/>
    </source>
</evidence>
<dbReference type="PANTHER" id="PTHR35894">
    <property type="entry name" value="GENERAL SECRETION PATHWAY PROTEIN A-RELATED"/>
    <property type="match status" value="1"/>
</dbReference>
<feature type="domain" description="AAA+ ATPase" evidence="2">
    <location>
        <begin position="42"/>
        <end position="184"/>
    </location>
</feature>
<keyword evidence="1" id="KW-1133">Transmembrane helix</keyword>
<dbReference type="InterPro" id="IPR052026">
    <property type="entry name" value="ExeA_AAA_ATPase_DNA-bind"/>
</dbReference>
<keyword evidence="1" id="KW-0812">Transmembrane</keyword>
<sequence length="422" mass="46536">MYWEHFGFTEPPFALTPNPDFLFLSTHHQEAFAHLLFAIDTRAGFIELSGEVGTGKTTIIRTILNQLDPETHRTALIFNPTISPLGLHQEINREYGLPCTSSDVRELHISLNEFLLEQNRAGRTVVLVIDEAQNLSTDVLEQVRLISNLETERDKLIQIVLVGQPELQTILARQDLRQLNQRITVRYHLKPMEFDDVHDYIRHRVKIAAGGGEPVSFAPGAVRRIARFSGGLPRLVNAVCDRALLLAYTMETRDISPAMAARSIRDVGREERRPAFRVSRVMYAVFVVLLLTAAGMALLVQSTVATRERTVKLAITPAERPVAVQEEVVDGVKVLQQLLKGTGHYNGALTGTFDSATESAVRDFQKAERLKVDGKPGGKTLARLYQLAGGTFTSVSSAVRERGIEGAGVGGAPGSTDARRSP</sequence>
<organism evidence="3 4">
    <name type="scientific">Geomobilimonas luticola</name>
    <dbReference type="NCBI Taxonomy" id="1114878"/>
    <lineage>
        <taxon>Bacteria</taxon>
        <taxon>Pseudomonadati</taxon>
        <taxon>Thermodesulfobacteriota</taxon>
        <taxon>Desulfuromonadia</taxon>
        <taxon>Geobacterales</taxon>
        <taxon>Geobacteraceae</taxon>
        <taxon>Geomobilimonas</taxon>
    </lineage>
</organism>
<dbReference type="EMBL" id="JAHCVK010000010">
    <property type="protein sequence ID" value="MBT0654403.1"/>
    <property type="molecule type" value="Genomic_DNA"/>
</dbReference>
<protein>
    <submittedName>
        <fullName evidence="3">AAA family ATPase</fullName>
    </submittedName>
</protein>
<reference evidence="3 4" key="1">
    <citation type="submission" date="2021-05" db="EMBL/GenBank/DDBJ databases">
        <title>The draft genome of Geobacter luticola JCM 17780.</title>
        <authorList>
            <person name="Xu Z."/>
            <person name="Masuda Y."/>
            <person name="Itoh H."/>
            <person name="Senoo K."/>
        </authorList>
    </citation>
    <scope>NUCLEOTIDE SEQUENCE [LARGE SCALE GENOMIC DNA]</scope>
    <source>
        <strain evidence="3 4">JCM 17780</strain>
    </source>
</reference>
<dbReference type="Gene3D" id="1.10.101.10">
    <property type="entry name" value="PGBD-like superfamily/PGBD"/>
    <property type="match status" value="1"/>
</dbReference>
<dbReference type="RefSeq" id="WP_214176410.1">
    <property type="nucleotide sequence ID" value="NZ_JAHCVK010000010.1"/>
</dbReference>
<evidence type="ECO:0000259" key="2">
    <source>
        <dbReference type="SMART" id="SM00382"/>
    </source>
</evidence>
<gene>
    <name evidence="3" type="ORF">KI810_15190</name>
</gene>
<dbReference type="Gene3D" id="3.40.50.300">
    <property type="entry name" value="P-loop containing nucleotide triphosphate hydrolases"/>
    <property type="match status" value="1"/>
</dbReference>
<dbReference type="InterPro" id="IPR027417">
    <property type="entry name" value="P-loop_NTPase"/>
</dbReference>
<dbReference type="Pfam" id="PF13401">
    <property type="entry name" value="AAA_22"/>
    <property type="match status" value="1"/>
</dbReference>
<dbReference type="Pfam" id="PF01471">
    <property type="entry name" value="PG_binding_1"/>
    <property type="match status" value="1"/>
</dbReference>
<dbReference type="SMART" id="SM00382">
    <property type="entry name" value="AAA"/>
    <property type="match status" value="1"/>
</dbReference>
<dbReference type="InterPro" id="IPR002477">
    <property type="entry name" value="Peptidoglycan-bd-like"/>
</dbReference>
<dbReference type="SUPFAM" id="SSF47090">
    <property type="entry name" value="PGBD-like"/>
    <property type="match status" value="1"/>
</dbReference>
<dbReference type="InterPro" id="IPR003593">
    <property type="entry name" value="AAA+_ATPase"/>
</dbReference>
<dbReference type="PANTHER" id="PTHR35894:SF1">
    <property type="entry name" value="PHOSPHORIBULOKINASE _ URIDINE KINASE FAMILY"/>
    <property type="match status" value="1"/>
</dbReference>
<dbReference type="CDD" id="cd00009">
    <property type="entry name" value="AAA"/>
    <property type="match status" value="1"/>
</dbReference>
<keyword evidence="4" id="KW-1185">Reference proteome</keyword>
<accession>A0ABS5SGC0</accession>
<dbReference type="InterPro" id="IPR036365">
    <property type="entry name" value="PGBD-like_sf"/>
</dbReference>
<evidence type="ECO:0000256" key="1">
    <source>
        <dbReference type="SAM" id="Phobius"/>
    </source>
</evidence>
<proteinExistence type="predicted"/>
<dbReference type="InterPro" id="IPR049945">
    <property type="entry name" value="AAA_22"/>
</dbReference>
<comment type="caution">
    <text evidence="3">The sequence shown here is derived from an EMBL/GenBank/DDBJ whole genome shotgun (WGS) entry which is preliminary data.</text>
</comment>
<keyword evidence="1" id="KW-0472">Membrane</keyword>
<feature type="transmembrane region" description="Helical" evidence="1">
    <location>
        <begin position="281"/>
        <end position="300"/>
    </location>
</feature>
<dbReference type="SUPFAM" id="SSF52540">
    <property type="entry name" value="P-loop containing nucleoside triphosphate hydrolases"/>
    <property type="match status" value="1"/>
</dbReference>
<dbReference type="Proteomes" id="UP000756860">
    <property type="component" value="Unassembled WGS sequence"/>
</dbReference>
<dbReference type="InterPro" id="IPR036366">
    <property type="entry name" value="PGBDSf"/>
</dbReference>
<evidence type="ECO:0000313" key="4">
    <source>
        <dbReference type="Proteomes" id="UP000756860"/>
    </source>
</evidence>
<name>A0ABS5SGC0_9BACT</name>